<sequence>MGEEKPKSIGVWPTVKPFVNGGASGMLATCVIQPIDMIKVRIQLGQGSAANVTKNMLKNEGVRAFYNGLSAGLLRQATYTTARLGTFRILTNKAIEANDGKPLPLYQKALCGLTAGAIGACVGSPADLALIRMQADATLPVAQRRNYTNAFQALFRIVTDEGVLALWKGAGPTVVRAMALNMGMLASYDQSVEFCRDTLGFGEAATVIGASSVSGFFAAACSLPFDYVKTQIQKMQPDAEGKYPYSGSLDCTMKTLKAGGPLKFYTGFPVYCVRIAPHVMMTWIFLNQIQKIEKSAGLHQKSHLSNVLIALLQSTILAISFVIEEVGFVVLIDLEQKEERGRERRRKKWISYSGEKENASVALSAAADSNRQIYPPPSLQSPHRLSRDLGMTTKSSLNENVKMQTVSSSPEKEDRYYTTRGSIGLDHDNGKVFTEPRKEENRGGAVWPKLYVTLSSKEKEEDFMAMKGCKLPQRPKKRAKLIQRTLLLVSPGAWLSDLCQERYEVREKKSSKKRPRGLKAMGSMESDSE</sequence>
<evidence type="ECO:0000313" key="1">
    <source>
        <dbReference type="EMBL" id="KAH7861813.1"/>
    </source>
</evidence>
<evidence type="ECO:0000313" key="2">
    <source>
        <dbReference type="Proteomes" id="UP000828048"/>
    </source>
</evidence>
<comment type="caution">
    <text evidence="1">The sequence shown here is derived from an EMBL/GenBank/DDBJ whole genome shotgun (WGS) entry which is preliminary data.</text>
</comment>
<dbReference type="Proteomes" id="UP000828048">
    <property type="component" value="Chromosome 4"/>
</dbReference>
<organism evidence="1 2">
    <name type="scientific">Vaccinium darrowii</name>
    <dbReference type="NCBI Taxonomy" id="229202"/>
    <lineage>
        <taxon>Eukaryota</taxon>
        <taxon>Viridiplantae</taxon>
        <taxon>Streptophyta</taxon>
        <taxon>Embryophyta</taxon>
        <taxon>Tracheophyta</taxon>
        <taxon>Spermatophyta</taxon>
        <taxon>Magnoliopsida</taxon>
        <taxon>eudicotyledons</taxon>
        <taxon>Gunneridae</taxon>
        <taxon>Pentapetalae</taxon>
        <taxon>asterids</taxon>
        <taxon>Ericales</taxon>
        <taxon>Ericaceae</taxon>
        <taxon>Vaccinioideae</taxon>
        <taxon>Vaccinieae</taxon>
        <taxon>Vaccinium</taxon>
    </lineage>
</organism>
<dbReference type="EMBL" id="CM037154">
    <property type="protein sequence ID" value="KAH7861813.1"/>
    <property type="molecule type" value="Genomic_DNA"/>
</dbReference>
<proteinExistence type="predicted"/>
<protein>
    <submittedName>
        <fullName evidence="1">Uncharacterized protein</fullName>
    </submittedName>
</protein>
<accession>A0ACB7Z8U4</accession>
<name>A0ACB7Z8U4_9ERIC</name>
<reference evidence="1 2" key="1">
    <citation type="journal article" date="2021" name="Hortic Res">
        <title>High-quality reference genome and annotation aids understanding of berry development for evergreen blueberry (Vaccinium darrowii).</title>
        <authorList>
            <person name="Yu J."/>
            <person name="Hulse-Kemp A.M."/>
            <person name="Babiker E."/>
            <person name="Staton M."/>
        </authorList>
    </citation>
    <scope>NUCLEOTIDE SEQUENCE [LARGE SCALE GENOMIC DNA]</scope>
    <source>
        <strain evidence="2">cv. NJ 8807/NJ 8810</strain>
        <tissue evidence="1">Young leaf</tissue>
    </source>
</reference>
<gene>
    <name evidence="1" type="ORF">Vadar_031213</name>
</gene>
<keyword evidence="2" id="KW-1185">Reference proteome</keyword>